<dbReference type="EMBL" id="MU250550">
    <property type="protein sequence ID" value="KAG7442641.1"/>
    <property type="molecule type" value="Genomic_DNA"/>
</dbReference>
<gene>
    <name evidence="1" type="ORF">BT62DRAFT_935945</name>
</gene>
<dbReference type="AlphaFoldDB" id="A0A9P8APB8"/>
<keyword evidence="2" id="KW-1185">Reference proteome</keyword>
<name>A0A9P8APB8_9AGAR</name>
<evidence type="ECO:0000313" key="1">
    <source>
        <dbReference type="EMBL" id="KAG7442641.1"/>
    </source>
</evidence>
<accession>A0A9P8APB8</accession>
<sequence length="124" mass="13804">MPTLWRENPTGGLKVRALVPIRYQECTRPANTSSSRDLVPVPYSESGEATLPAMKSSWESNALTWWILLNSGHLKRLLFVSPTQPTTNQYRHVNNGERRTDGGMLSTYSADSTCSGTTRAQLYA</sequence>
<reference evidence="1" key="1">
    <citation type="submission" date="2020-11" db="EMBL/GenBank/DDBJ databases">
        <title>Adaptations for nitrogen fixation in a non-lichenized fungal sporocarp promotes dispersal by wood-feeding termites.</title>
        <authorList>
            <consortium name="DOE Joint Genome Institute"/>
            <person name="Koch R.A."/>
            <person name="Yoon G."/>
            <person name="Arayal U."/>
            <person name="Lail K."/>
            <person name="Amirebrahimi M."/>
            <person name="Labutti K."/>
            <person name="Lipzen A."/>
            <person name="Riley R."/>
            <person name="Barry K."/>
            <person name="Henrissat B."/>
            <person name="Grigoriev I.V."/>
            <person name="Herr J.R."/>
            <person name="Aime M.C."/>
        </authorList>
    </citation>
    <scope>NUCLEOTIDE SEQUENCE</scope>
    <source>
        <strain evidence="1">MCA 3950</strain>
    </source>
</reference>
<protein>
    <submittedName>
        <fullName evidence="1">Uncharacterized protein</fullName>
    </submittedName>
</protein>
<comment type="caution">
    <text evidence="1">The sequence shown here is derived from an EMBL/GenBank/DDBJ whole genome shotgun (WGS) entry which is preliminary data.</text>
</comment>
<evidence type="ECO:0000313" key="2">
    <source>
        <dbReference type="Proteomes" id="UP000812287"/>
    </source>
</evidence>
<dbReference type="RefSeq" id="XP_043036141.1">
    <property type="nucleotide sequence ID" value="XM_043187038.1"/>
</dbReference>
<proteinExistence type="predicted"/>
<dbReference type="Proteomes" id="UP000812287">
    <property type="component" value="Unassembled WGS sequence"/>
</dbReference>
<organism evidence="1 2">
    <name type="scientific">Guyanagaster necrorhizus</name>
    <dbReference type="NCBI Taxonomy" id="856835"/>
    <lineage>
        <taxon>Eukaryota</taxon>
        <taxon>Fungi</taxon>
        <taxon>Dikarya</taxon>
        <taxon>Basidiomycota</taxon>
        <taxon>Agaricomycotina</taxon>
        <taxon>Agaricomycetes</taxon>
        <taxon>Agaricomycetidae</taxon>
        <taxon>Agaricales</taxon>
        <taxon>Marasmiineae</taxon>
        <taxon>Physalacriaceae</taxon>
        <taxon>Guyanagaster</taxon>
    </lineage>
</organism>
<dbReference type="GeneID" id="66109335"/>